<dbReference type="Proteomes" id="UP000693672">
    <property type="component" value="Unassembled WGS sequence"/>
</dbReference>
<sequence length="650" mass="72993">MKKRMAFATLTVLLAGAMLAGCREPAEQAHDRPVPVPGKEGAASPSPTAPGIAPSAAAGTGWKQAPFLDGKGLPDVAQRLPKEPKLTNEMPPELLSYQIGSYGGTLRTARTDVNTDNTVFIIENEPLVNTPGLLGNEVTGNVLKSYIVSDDQKQFTFYMREGLKWSDGQPVTTEDVKFAVEDVLSNSELTPGGLPPWLKSAADSAGAPMKFEVIDDYTFKISFDKPYGGFLMQLAVQSWRGYNDLLKPKHYLQQFHAKYTPPEKLQPLIKEAGFQPGDWANLFHLKDIINTEITHPQAVGFPVLTPYMQVKAGDTVEFERNPYYFKVDAAGQQLPYIDKLRSSLVQNVEMVIMKLMSGEIDHSYEYVTIPKLPLLKEQEKKGGYTLYLTKLHRTANDIQLNLTYNDPVWRQVVQDVRFRKALNLALNKKEIVDTVFFGMAKPSPIQDTTFDLKEAARILDAMGMTKGADGFRIGPDGKRFTIPFEISSSNQDFIKLGQVVTEQWRLLGLDVTLKQIDSALWDTRNKANELKATIMFTPGPVQWSRQEWGQNIWAPLWDRWWNTGGREGEEPPAEAKAYLESIFELREVSLQQAEKKRDEIRANLGKNVWYFVHAEDIVLPVAVHSRIGNFSDKGWGIASNFAGEQWFFKP</sequence>
<dbReference type="RefSeq" id="WP_218090012.1">
    <property type="nucleotide sequence ID" value="NZ_CAJVAS010000001.1"/>
</dbReference>
<evidence type="ECO:0000256" key="1">
    <source>
        <dbReference type="SAM" id="MobiDB-lite"/>
    </source>
</evidence>
<dbReference type="EMBL" id="CAJVAS010000001">
    <property type="protein sequence ID" value="CAG7597883.1"/>
    <property type="molecule type" value="Genomic_DNA"/>
</dbReference>
<gene>
    <name evidence="4" type="ORF">PAESOLCIP111_00181</name>
</gene>
<name>A0A916NL59_9BACL</name>
<dbReference type="InterPro" id="IPR039424">
    <property type="entry name" value="SBP_5"/>
</dbReference>
<dbReference type="GO" id="GO:1904680">
    <property type="term" value="F:peptide transmembrane transporter activity"/>
    <property type="evidence" value="ECO:0007669"/>
    <property type="project" value="TreeGrafter"/>
</dbReference>
<protein>
    <recommendedName>
        <fullName evidence="3">Solute-binding protein family 5 domain-containing protein</fullName>
    </recommendedName>
</protein>
<dbReference type="Pfam" id="PF00496">
    <property type="entry name" value="SBP_bac_5"/>
    <property type="match status" value="1"/>
</dbReference>
<keyword evidence="5" id="KW-1185">Reference proteome</keyword>
<keyword evidence="2" id="KW-0732">Signal</keyword>
<feature type="domain" description="Solute-binding protein family 5" evidence="3">
    <location>
        <begin position="138"/>
        <end position="534"/>
    </location>
</feature>
<dbReference type="GO" id="GO:0015833">
    <property type="term" value="P:peptide transport"/>
    <property type="evidence" value="ECO:0007669"/>
    <property type="project" value="TreeGrafter"/>
</dbReference>
<organism evidence="4 5">
    <name type="scientific">Paenibacillus solanacearum</name>
    <dbReference type="NCBI Taxonomy" id="2048548"/>
    <lineage>
        <taxon>Bacteria</taxon>
        <taxon>Bacillati</taxon>
        <taxon>Bacillota</taxon>
        <taxon>Bacilli</taxon>
        <taxon>Bacillales</taxon>
        <taxon>Paenibacillaceae</taxon>
        <taxon>Paenibacillus</taxon>
    </lineage>
</organism>
<dbReference type="InterPro" id="IPR000914">
    <property type="entry name" value="SBP_5_dom"/>
</dbReference>
<feature type="region of interest" description="Disordered" evidence="1">
    <location>
        <begin position="26"/>
        <end position="58"/>
    </location>
</feature>
<evidence type="ECO:0000313" key="4">
    <source>
        <dbReference type="EMBL" id="CAG7597883.1"/>
    </source>
</evidence>
<feature type="chain" id="PRO_5038414454" description="Solute-binding protein family 5 domain-containing protein" evidence="2">
    <location>
        <begin position="21"/>
        <end position="650"/>
    </location>
</feature>
<dbReference type="CDD" id="cd08500">
    <property type="entry name" value="PBP2_NikA_DppA_OppA_like_4"/>
    <property type="match status" value="1"/>
</dbReference>
<dbReference type="PANTHER" id="PTHR30290:SF62">
    <property type="entry name" value="OLIGOPEPTIDE ABC TRANSPORTER, PERIPLASMIC OLIGOPEPTIDE-BINDING PROTEIN"/>
    <property type="match status" value="1"/>
</dbReference>
<dbReference type="AlphaFoldDB" id="A0A916NL59"/>
<proteinExistence type="predicted"/>
<evidence type="ECO:0000256" key="2">
    <source>
        <dbReference type="SAM" id="SignalP"/>
    </source>
</evidence>
<dbReference type="PANTHER" id="PTHR30290">
    <property type="entry name" value="PERIPLASMIC BINDING COMPONENT OF ABC TRANSPORTER"/>
    <property type="match status" value="1"/>
</dbReference>
<dbReference type="PROSITE" id="PS51257">
    <property type="entry name" value="PROKAR_LIPOPROTEIN"/>
    <property type="match status" value="1"/>
</dbReference>
<accession>A0A916NL59</accession>
<evidence type="ECO:0000259" key="3">
    <source>
        <dbReference type="Pfam" id="PF00496"/>
    </source>
</evidence>
<feature type="signal peptide" evidence="2">
    <location>
        <begin position="1"/>
        <end position="20"/>
    </location>
</feature>
<evidence type="ECO:0000313" key="5">
    <source>
        <dbReference type="Proteomes" id="UP000693672"/>
    </source>
</evidence>
<comment type="caution">
    <text evidence="4">The sequence shown here is derived from an EMBL/GenBank/DDBJ whole genome shotgun (WGS) entry which is preliminary data.</text>
</comment>
<reference evidence="4" key="1">
    <citation type="submission" date="2021-06" db="EMBL/GenBank/DDBJ databases">
        <authorList>
            <person name="Criscuolo A."/>
        </authorList>
    </citation>
    <scope>NUCLEOTIDE SEQUENCE</scope>
    <source>
        <strain evidence="4">CIP111600</strain>
    </source>
</reference>